<dbReference type="GO" id="GO:0006289">
    <property type="term" value="P:nucleotide-excision repair"/>
    <property type="evidence" value="ECO:0007669"/>
    <property type="project" value="InterPro"/>
</dbReference>
<dbReference type="InterPro" id="IPR038476">
    <property type="entry name" value="UvrC_RNase_H_dom_sf"/>
</dbReference>
<dbReference type="Gene3D" id="3.30.420.340">
    <property type="entry name" value="UvrC, RNAse H endonuclease domain"/>
    <property type="match status" value="1"/>
</dbReference>
<dbReference type="FunFam" id="3.40.1440.10:FF:000001">
    <property type="entry name" value="UvrABC system protein C"/>
    <property type="match status" value="1"/>
</dbReference>
<evidence type="ECO:0000259" key="6">
    <source>
        <dbReference type="PROSITE" id="PS50151"/>
    </source>
</evidence>
<feature type="domain" description="UVR" evidence="6">
    <location>
        <begin position="215"/>
        <end position="250"/>
    </location>
</feature>
<dbReference type="PROSITE" id="PS50165">
    <property type="entry name" value="UVRC"/>
    <property type="match status" value="1"/>
</dbReference>
<dbReference type="SUPFAM" id="SSF46600">
    <property type="entry name" value="C-terminal UvrC-binding domain of UvrB"/>
    <property type="match status" value="1"/>
</dbReference>
<dbReference type="InterPro" id="IPR001943">
    <property type="entry name" value="UVR_dom"/>
</dbReference>
<dbReference type="PANTHER" id="PTHR30562">
    <property type="entry name" value="UVRC/OXIDOREDUCTASE"/>
    <property type="match status" value="1"/>
</dbReference>
<evidence type="ECO:0000313" key="9">
    <source>
        <dbReference type="EMBL" id="NMB69682.1"/>
    </source>
</evidence>
<dbReference type="PROSITE" id="PS50151">
    <property type="entry name" value="UVR"/>
    <property type="match status" value="1"/>
</dbReference>
<evidence type="ECO:0000259" key="7">
    <source>
        <dbReference type="PROSITE" id="PS50164"/>
    </source>
</evidence>
<evidence type="ECO:0000256" key="2">
    <source>
        <dbReference type="ARBA" id="ARBA00022763"/>
    </source>
</evidence>
<keyword evidence="5" id="KW-0234">DNA repair</keyword>
<dbReference type="InterPro" id="IPR047296">
    <property type="entry name" value="GIY-YIG_UvrC_Cho"/>
</dbReference>
<dbReference type="CDD" id="cd10434">
    <property type="entry name" value="GIY-YIG_UvrC_Cho"/>
    <property type="match status" value="1"/>
</dbReference>
<feature type="domain" description="GIY-YIG" evidence="7">
    <location>
        <begin position="12"/>
        <end position="91"/>
    </location>
</feature>
<evidence type="ECO:0000256" key="3">
    <source>
        <dbReference type="ARBA" id="ARBA00022769"/>
    </source>
</evidence>
<dbReference type="Pfam" id="PF08459">
    <property type="entry name" value="UvrC_RNaseH_dom"/>
    <property type="match status" value="1"/>
</dbReference>
<feature type="domain" description="UvrC family homology region profile" evidence="8">
    <location>
        <begin position="271"/>
        <end position="381"/>
    </location>
</feature>
<dbReference type="InterPro" id="IPR035901">
    <property type="entry name" value="GIY-YIG_endonuc_sf"/>
</dbReference>
<dbReference type="PANTHER" id="PTHR30562:SF1">
    <property type="entry name" value="UVRABC SYSTEM PROTEIN C"/>
    <property type="match status" value="1"/>
</dbReference>
<keyword evidence="3" id="KW-0228">DNA excision</keyword>
<dbReference type="GO" id="GO:0009381">
    <property type="term" value="F:excinuclease ABC activity"/>
    <property type="evidence" value="ECO:0007669"/>
    <property type="project" value="InterPro"/>
</dbReference>
<proteinExistence type="predicted"/>
<dbReference type="InterPro" id="IPR036876">
    <property type="entry name" value="UVR_dom_sf"/>
</dbReference>
<dbReference type="SMART" id="SM00465">
    <property type="entry name" value="GIYc"/>
    <property type="match status" value="1"/>
</dbReference>
<dbReference type="Gene3D" id="3.40.1440.10">
    <property type="entry name" value="GIY-YIG endonuclease"/>
    <property type="match status" value="1"/>
</dbReference>
<dbReference type="Proteomes" id="UP000526033">
    <property type="component" value="Unassembled WGS sequence"/>
</dbReference>
<dbReference type="InterPro" id="IPR000305">
    <property type="entry name" value="GIY-YIG_endonuc"/>
</dbReference>
<keyword evidence="2" id="KW-0227">DNA damage</keyword>
<comment type="caution">
    <text evidence="9">The sequence shown here is derived from an EMBL/GenBank/DDBJ whole genome shotgun (WGS) entry which is preliminary data.</text>
</comment>
<dbReference type="GO" id="GO:0009380">
    <property type="term" value="C:excinuclease repair complex"/>
    <property type="evidence" value="ECO:0007669"/>
    <property type="project" value="TreeGrafter"/>
</dbReference>
<accession>A0A7X9HGL3</accession>
<dbReference type="PROSITE" id="PS50164">
    <property type="entry name" value="GIY_YIG"/>
    <property type="match status" value="1"/>
</dbReference>
<dbReference type="AlphaFoldDB" id="A0A7X9HGL3"/>
<dbReference type="InterPro" id="IPR050066">
    <property type="entry name" value="UvrABC_protein_C"/>
</dbReference>
<keyword evidence="1" id="KW-0963">Cytoplasm</keyword>
<organism evidence="9 10">
    <name type="scientific">candidate division WWE3 bacterium</name>
    <dbReference type="NCBI Taxonomy" id="2053526"/>
    <lineage>
        <taxon>Bacteria</taxon>
        <taxon>Katanobacteria</taxon>
    </lineage>
</organism>
<dbReference type="InterPro" id="IPR001162">
    <property type="entry name" value="UvrC_RNase_H_dom"/>
</dbReference>
<evidence type="ECO:0000259" key="8">
    <source>
        <dbReference type="PROSITE" id="PS50165"/>
    </source>
</evidence>
<evidence type="ECO:0000256" key="5">
    <source>
        <dbReference type="ARBA" id="ARBA00023204"/>
    </source>
</evidence>
<dbReference type="Pfam" id="PF02151">
    <property type="entry name" value="UVR"/>
    <property type="match status" value="1"/>
</dbReference>
<dbReference type="SUPFAM" id="SSF82771">
    <property type="entry name" value="GIY-YIG endonuclease"/>
    <property type="match status" value="1"/>
</dbReference>
<sequence length="448" mass="51520">MTVKEKVRALPLEPGVYLFKDIKGTVIYVGKAKQLKNRVSSYFQSGILPGTKTYALVSRIADMEHIQVESELEALILESDLIKKYRPHYNIIQKDDRTYLYIVIRPVHITTSGGEATIWSVFTARETDLKARDVIYGPYPDGGTAKEILRKLRPIFQFKDCSETKFSRFKKMGRPCLYGHLNLCTAPCIYNEPKDIAIYTKNIKNLKAVLSGKSKNLLNQFKKGMDKASKAQRYEDAIYYRDMMEKYKYVSSKFRSSEKYILNPYLIDDLAEKALKNITLMIPILKSVPKRIECYDISNVSGKEAVGSMVVAVDGKVNKREYKRFKIKRKDSPNDFFMMQEVLERRLLHSIPDTKKVPWPVPDLLVIDGGKGQVSAVLKVVKNLNLDIPVVGLAKRFESLVYKTQESYVIASFPKDTEGMKLIIRLRDEAHRFAQAYHHMLRAKKFID</sequence>
<evidence type="ECO:0000313" key="10">
    <source>
        <dbReference type="Proteomes" id="UP000526033"/>
    </source>
</evidence>
<evidence type="ECO:0000256" key="4">
    <source>
        <dbReference type="ARBA" id="ARBA00022881"/>
    </source>
</evidence>
<keyword evidence="4" id="KW-0267">Excision nuclease</keyword>
<dbReference type="EMBL" id="JAAZNL010000004">
    <property type="protein sequence ID" value="NMB69682.1"/>
    <property type="molecule type" value="Genomic_DNA"/>
</dbReference>
<name>A0A7X9HGL3_UNCKA</name>
<evidence type="ECO:0000256" key="1">
    <source>
        <dbReference type="ARBA" id="ARBA00022490"/>
    </source>
</evidence>
<dbReference type="Pfam" id="PF01541">
    <property type="entry name" value="GIY-YIG"/>
    <property type="match status" value="1"/>
</dbReference>
<protein>
    <submittedName>
        <fullName evidence="9">GIY-YIG nuclease family protein</fullName>
    </submittedName>
</protein>
<gene>
    <name evidence="9" type="ORF">GYA27_00560</name>
</gene>
<reference evidence="9 10" key="1">
    <citation type="journal article" date="2020" name="Biotechnol. Biofuels">
        <title>New insights from the biogas microbiome by comprehensive genome-resolved metagenomics of nearly 1600 species originating from multiple anaerobic digesters.</title>
        <authorList>
            <person name="Campanaro S."/>
            <person name="Treu L."/>
            <person name="Rodriguez-R L.M."/>
            <person name="Kovalovszki A."/>
            <person name="Ziels R.M."/>
            <person name="Maus I."/>
            <person name="Zhu X."/>
            <person name="Kougias P.G."/>
            <person name="Basile A."/>
            <person name="Luo G."/>
            <person name="Schluter A."/>
            <person name="Konstantinidis K.T."/>
            <person name="Angelidaki I."/>
        </authorList>
    </citation>
    <scope>NUCLEOTIDE SEQUENCE [LARGE SCALE GENOMIC DNA]</scope>
    <source>
        <strain evidence="9">AS27yjCOA_165</strain>
    </source>
</reference>